<evidence type="ECO:0000256" key="5">
    <source>
        <dbReference type="ARBA" id="ARBA00022840"/>
    </source>
</evidence>
<dbReference type="Pfam" id="PF00179">
    <property type="entry name" value="UQ_con"/>
    <property type="match status" value="1"/>
</dbReference>
<dbReference type="InterPro" id="IPR050113">
    <property type="entry name" value="Ub_conjugating_enzyme"/>
</dbReference>
<evidence type="ECO:0000259" key="8">
    <source>
        <dbReference type="PROSITE" id="PS50127"/>
    </source>
</evidence>
<evidence type="ECO:0000313" key="9">
    <source>
        <dbReference type="EMBL" id="KAJ3032240.1"/>
    </source>
</evidence>
<gene>
    <name evidence="9" type="ORF">HK097_005359</name>
</gene>
<keyword evidence="10" id="KW-1185">Reference proteome</keyword>
<dbReference type="InterPro" id="IPR023313">
    <property type="entry name" value="UBQ-conjugating_AS"/>
</dbReference>
<proteinExistence type="inferred from homology"/>
<feature type="non-terminal residue" evidence="9">
    <location>
        <position position="1"/>
    </location>
</feature>
<protein>
    <recommendedName>
        <fullName evidence="1">E2 ubiquitin-conjugating enzyme</fullName>
        <ecNumber evidence="1">2.3.2.23</ecNumber>
    </recommendedName>
</protein>
<dbReference type="CDD" id="cd23804">
    <property type="entry name" value="UBCc_UBE2S"/>
    <property type="match status" value="1"/>
</dbReference>
<accession>A0AAD5S7P7</accession>
<organism evidence="9 10">
    <name type="scientific">Rhizophlyctis rosea</name>
    <dbReference type="NCBI Taxonomy" id="64517"/>
    <lineage>
        <taxon>Eukaryota</taxon>
        <taxon>Fungi</taxon>
        <taxon>Fungi incertae sedis</taxon>
        <taxon>Chytridiomycota</taxon>
        <taxon>Chytridiomycota incertae sedis</taxon>
        <taxon>Chytridiomycetes</taxon>
        <taxon>Rhizophlyctidales</taxon>
        <taxon>Rhizophlyctidaceae</taxon>
        <taxon>Rhizophlyctis</taxon>
    </lineage>
</organism>
<keyword evidence="4 7" id="KW-0833">Ubl conjugation pathway</keyword>
<dbReference type="Proteomes" id="UP001212841">
    <property type="component" value="Unassembled WGS sequence"/>
</dbReference>
<dbReference type="SUPFAM" id="SSF54495">
    <property type="entry name" value="UBC-like"/>
    <property type="match status" value="1"/>
</dbReference>
<feature type="active site" description="Glycyl thioester intermediate" evidence="6">
    <location>
        <position position="94"/>
    </location>
</feature>
<dbReference type="PANTHER" id="PTHR24067">
    <property type="entry name" value="UBIQUITIN-CONJUGATING ENZYME E2"/>
    <property type="match status" value="1"/>
</dbReference>
<keyword evidence="3 7" id="KW-0547">Nucleotide-binding</keyword>
<evidence type="ECO:0000256" key="3">
    <source>
        <dbReference type="ARBA" id="ARBA00022741"/>
    </source>
</evidence>
<dbReference type="AlphaFoldDB" id="A0AAD5S7P7"/>
<reference evidence="9" key="1">
    <citation type="submission" date="2020-05" db="EMBL/GenBank/DDBJ databases">
        <title>Phylogenomic resolution of chytrid fungi.</title>
        <authorList>
            <person name="Stajich J.E."/>
            <person name="Amses K."/>
            <person name="Simmons R."/>
            <person name="Seto K."/>
            <person name="Myers J."/>
            <person name="Bonds A."/>
            <person name="Quandt C.A."/>
            <person name="Barry K."/>
            <person name="Liu P."/>
            <person name="Grigoriev I."/>
            <person name="Longcore J.E."/>
            <person name="James T.Y."/>
        </authorList>
    </citation>
    <scope>NUCLEOTIDE SEQUENCE</scope>
    <source>
        <strain evidence="9">JEL0318</strain>
    </source>
</reference>
<dbReference type="InterPro" id="IPR016135">
    <property type="entry name" value="UBQ-conjugating_enzyme/RWD"/>
</dbReference>
<dbReference type="EC" id="2.3.2.23" evidence="1"/>
<dbReference type="EMBL" id="JADGJD010002501">
    <property type="protein sequence ID" value="KAJ3032240.1"/>
    <property type="molecule type" value="Genomic_DNA"/>
</dbReference>
<dbReference type="Gene3D" id="3.10.110.10">
    <property type="entry name" value="Ubiquitin Conjugating Enzyme"/>
    <property type="match status" value="1"/>
</dbReference>
<sequence length="176" mass="19192">MSAVENLTPSVMKRLAKELTQLDQAPPEGIQPIVNEDNITDVQAWIAGPIGTPFTGGVFRVQLKLGNDFPQAPPKGYFLTKIFHPNISQTGDICVNTLKKDWSPTLTIQTLLLTIKSLLYTPNPDSALNEEAASLFRSDFPAYERRAQVFTSVHARNNAARVVFRNPVSSVVGGGG</sequence>
<dbReference type="SMART" id="SM00212">
    <property type="entry name" value="UBCc"/>
    <property type="match status" value="1"/>
</dbReference>
<comment type="similarity">
    <text evidence="7">Belongs to the ubiquitin-conjugating enzyme family.</text>
</comment>
<dbReference type="InterPro" id="IPR000608">
    <property type="entry name" value="UBC"/>
</dbReference>
<evidence type="ECO:0000256" key="6">
    <source>
        <dbReference type="PROSITE-ProRule" id="PRU10133"/>
    </source>
</evidence>
<dbReference type="PROSITE" id="PS00183">
    <property type="entry name" value="UBC_1"/>
    <property type="match status" value="1"/>
</dbReference>
<evidence type="ECO:0000313" key="10">
    <source>
        <dbReference type="Proteomes" id="UP001212841"/>
    </source>
</evidence>
<evidence type="ECO:0000256" key="4">
    <source>
        <dbReference type="ARBA" id="ARBA00022786"/>
    </source>
</evidence>
<feature type="domain" description="UBC core" evidence="8">
    <location>
        <begin position="10"/>
        <end position="156"/>
    </location>
</feature>
<keyword evidence="5 7" id="KW-0067">ATP-binding</keyword>
<evidence type="ECO:0000256" key="1">
    <source>
        <dbReference type="ARBA" id="ARBA00012486"/>
    </source>
</evidence>
<evidence type="ECO:0000256" key="2">
    <source>
        <dbReference type="ARBA" id="ARBA00022679"/>
    </source>
</evidence>
<dbReference type="GO" id="GO:0005524">
    <property type="term" value="F:ATP binding"/>
    <property type="evidence" value="ECO:0007669"/>
    <property type="project" value="UniProtKB-UniRule"/>
</dbReference>
<comment type="caution">
    <text evidence="9">The sequence shown here is derived from an EMBL/GenBank/DDBJ whole genome shotgun (WGS) entry which is preliminary data.</text>
</comment>
<name>A0AAD5S7P7_9FUNG</name>
<dbReference type="GO" id="GO:0061631">
    <property type="term" value="F:ubiquitin conjugating enzyme activity"/>
    <property type="evidence" value="ECO:0007669"/>
    <property type="project" value="UniProtKB-EC"/>
</dbReference>
<dbReference type="FunFam" id="3.10.110.10:FF:000031">
    <property type="entry name" value="Ubiquitin-conjugating enzyme E2 22"/>
    <property type="match status" value="1"/>
</dbReference>
<dbReference type="PROSITE" id="PS50127">
    <property type="entry name" value="UBC_2"/>
    <property type="match status" value="1"/>
</dbReference>
<keyword evidence="2" id="KW-0808">Transferase</keyword>
<evidence type="ECO:0000256" key="7">
    <source>
        <dbReference type="RuleBase" id="RU362109"/>
    </source>
</evidence>